<feature type="region of interest" description="Disordered" evidence="1">
    <location>
        <begin position="147"/>
        <end position="189"/>
    </location>
</feature>
<feature type="region of interest" description="Disordered" evidence="1">
    <location>
        <begin position="39"/>
        <end position="111"/>
    </location>
</feature>
<dbReference type="Proteomes" id="UP000294933">
    <property type="component" value="Unassembled WGS sequence"/>
</dbReference>
<sequence length="519" mass="59660">MHERPWFVKADDWDKMDDALKCRVAGKCPSPCQNVPIDPQLETAPAASGPAQRIHNADRDGPNGLPYSNGERRDTESAVRARSLAPTQQVERRGVGHPERHERAPSQAPVTRDATASLGELGLIASSLQSLVNQNHEMNERLKAVEEHRNGHKRAHRGGFATRGGSKRAKKSALRQGARRVVENDEDRQDEDAEDVLWEKNMLSTKAQTARKLLQERVSKKFRRICNVGVKDKWPDPSEERFVEGTNERYYTPNFAEDVKYEGNVELFEKVAELVLEDLKDQSIRDPELKDPKIRWNRSSLIEFAKDKFRHFKSDWKAQEGEKRRKREISQRKNRWAQRRTEKYTRLLNVAVPLYKEKHGVDPTVLLCADHMSDEASGPEDGDEEDVNDWKRRMFTATFGTSDTTDVQLKGMKFQEVIKPNWRSDELSAIFHELRNLWWDFIPMKQQHTYHSLRVTGTQRNTNDPPLMAPFNFGINNEWLEEHGERYAAVVGDWGEHPDPDGFGAKKGVNDQANNNEGQ</sequence>
<organism evidence="2 3">
    <name type="scientific">Rickenella mellea</name>
    <dbReference type="NCBI Taxonomy" id="50990"/>
    <lineage>
        <taxon>Eukaryota</taxon>
        <taxon>Fungi</taxon>
        <taxon>Dikarya</taxon>
        <taxon>Basidiomycota</taxon>
        <taxon>Agaricomycotina</taxon>
        <taxon>Agaricomycetes</taxon>
        <taxon>Hymenochaetales</taxon>
        <taxon>Rickenellaceae</taxon>
        <taxon>Rickenella</taxon>
    </lineage>
</organism>
<dbReference type="STRING" id="50990.A0A4Y7PNR3"/>
<feature type="compositionally biased region" description="Basic and acidic residues" evidence="1">
    <location>
        <begin position="70"/>
        <end position="79"/>
    </location>
</feature>
<dbReference type="OrthoDB" id="3269314at2759"/>
<accession>A0A4Y7PNR3</accession>
<dbReference type="AlphaFoldDB" id="A0A4Y7PNR3"/>
<dbReference type="VEuPathDB" id="FungiDB:BD410DRAFT_843958"/>
<gene>
    <name evidence="2" type="ORF">BD410DRAFT_843958</name>
</gene>
<keyword evidence="3" id="KW-1185">Reference proteome</keyword>
<feature type="region of interest" description="Disordered" evidence="1">
    <location>
        <begin position="494"/>
        <end position="519"/>
    </location>
</feature>
<name>A0A4Y7PNR3_9AGAM</name>
<evidence type="ECO:0000313" key="2">
    <source>
        <dbReference type="EMBL" id="TDL17024.1"/>
    </source>
</evidence>
<feature type="compositionally biased region" description="Basic and acidic residues" evidence="1">
    <location>
        <begin position="90"/>
        <end position="104"/>
    </location>
</feature>
<reference evidence="2 3" key="1">
    <citation type="submission" date="2018-06" db="EMBL/GenBank/DDBJ databases">
        <title>A transcriptomic atlas of mushroom development highlights an independent origin of complex multicellularity.</title>
        <authorList>
            <consortium name="DOE Joint Genome Institute"/>
            <person name="Krizsan K."/>
            <person name="Almasi E."/>
            <person name="Merenyi Z."/>
            <person name="Sahu N."/>
            <person name="Viragh M."/>
            <person name="Koszo T."/>
            <person name="Mondo S."/>
            <person name="Kiss B."/>
            <person name="Balint B."/>
            <person name="Kues U."/>
            <person name="Barry K."/>
            <person name="Hegedus J.C."/>
            <person name="Henrissat B."/>
            <person name="Johnson J."/>
            <person name="Lipzen A."/>
            <person name="Ohm R."/>
            <person name="Nagy I."/>
            <person name="Pangilinan J."/>
            <person name="Yan J."/>
            <person name="Xiong Y."/>
            <person name="Grigoriev I.V."/>
            <person name="Hibbett D.S."/>
            <person name="Nagy L.G."/>
        </authorList>
    </citation>
    <scope>NUCLEOTIDE SEQUENCE [LARGE SCALE GENOMIC DNA]</scope>
    <source>
        <strain evidence="2 3">SZMC22713</strain>
    </source>
</reference>
<dbReference type="EMBL" id="ML170230">
    <property type="protein sequence ID" value="TDL17024.1"/>
    <property type="molecule type" value="Genomic_DNA"/>
</dbReference>
<evidence type="ECO:0000256" key="1">
    <source>
        <dbReference type="SAM" id="MobiDB-lite"/>
    </source>
</evidence>
<protein>
    <submittedName>
        <fullName evidence="2">Uncharacterized protein</fullName>
    </submittedName>
</protein>
<proteinExistence type="predicted"/>
<evidence type="ECO:0000313" key="3">
    <source>
        <dbReference type="Proteomes" id="UP000294933"/>
    </source>
</evidence>